<dbReference type="InterPro" id="IPR013767">
    <property type="entry name" value="PAS_fold"/>
</dbReference>
<dbReference type="InterPro" id="IPR018490">
    <property type="entry name" value="cNMP-bd_dom_sf"/>
</dbReference>
<keyword evidence="1" id="KW-0805">Transcription regulation</keyword>
<keyword evidence="9" id="KW-1185">Reference proteome</keyword>
<dbReference type="EMBL" id="CP003620">
    <property type="protein sequence ID" value="AFZ13378.1"/>
    <property type="molecule type" value="Genomic_DNA"/>
</dbReference>
<dbReference type="Pfam" id="PF00989">
    <property type="entry name" value="PAS"/>
    <property type="match status" value="1"/>
</dbReference>
<evidence type="ECO:0000259" key="7">
    <source>
        <dbReference type="PROSITE" id="PS51063"/>
    </source>
</evidence>
<dbReference type="SUPFAM" id="SSF46785">
    <property type="entry name" value="Winged helix' DNA-binding domain"/>
    <property type="match status" value="1"/>
</dbReference>
<feature type="domain" description="PAC" evidence="6">
    <location>
        <begin position="138"/>
        <end position="192"/>
    </location>
</feature>
<evidence type="ECO:0000313" key="9">
    <source>
        <dbReference type="Proteomes" id="UP000010472"/>
    </source>
</evidence>
<dbReference type="InterPro" id="IPR014710">
    <property type="entry name" value="RmlC-like_jellyroll"/>
</dbReference>
<dbReference type="OrthoDB" id="5242211at2"/>
<dbReference type="InterPro" id="IPR036390">
    <property type="entry name" value="WH_DNA-bd_sf"/>
</dbReference>
<dbReference type="HOGENOM" id="CLU_692337_0_0_3"/>
<dbReference type="GO" id="GO:0006355">
    <property type="term" value="P:regulation of DNA-templated transcription"/>
    <property type="evidence" value="ECO:0007669"/>
    <property type="project" value="InterPro"/>
</dbReference>
<dbReference type="eggNOG" id="COG0664">
    <property type="taxonomic scope" value="Bacteria"/>
</dbReference>
<reference evidence="8 9" key="1">
    <citation type="submission" date="2012-06" db="EMBL/GenBank/DDBJ databases">
        <title>Finished chromosome of genome of Crinalium epipsammum PCC 9333.</title>
        <authorList>
            <consortium name="US DOE Joint Genome Institute"/>
            <person name="Gugger M."/>
            <person name="Coursin T."/>
            <person name="Rippka R."/>
            <person name="Tandeau De Marsac N."/>
            <person name="Huntemann M."/>
            <person name="Wei C.-L."/>
            <person name="Han J."/>
            <person name="Detter J.C."/>
            <person name="Han C."/>
            <person name="Tapia R."/>
            <person name="Davenport K."/>
            <person name="Daligault H."/>
            <person name="Erkkila T."/>
            <person name="Gu W."/>
            <person name="Munk A.C.C."/>
            <person name="Teshima H."/>
            <person name="Xu Y."/>
            <person name="Chain P."/>
            <person name="Chen A."/>
            <person name="Krypides N."/>
            <person name="Mavromatis K."/>
            <person name="Markowitz V."/>
            <person name="Szeto E."/>
            <person name="Ivanova N."/>
            <person name="Mikhailova N."/>
            <person name="Ovchinnikova G."/>
            <person name="Pagani I."/>
            <person name="Pati A."/>
            <person name="Goodwin L."/>
            <person name="Peters L."/>
            <person name="Pitluck S."/>
            <person name="Woyke T."/>
            <person name="Kerfeld C."/>
        </authorList>
    </citation>
    <scope>NUCLEOTIDE SEQUENCE [LARGE SCALE GENOMIC DNA]</scope>
    <source>
        <strain evidence="8 9">PCC 9333</strain>
    </source>
</reference>
<dbReference type="Proteomes" id="UP000010472">
    <property type="component" value="Chromosome"/>
</dbReference>
<dbReference type="STRING" id="1173022.Cri9333_2512"/>
<dbReference type="SUPFAM" id="SSF51206">
    <property type="entry name" value="cAMP-binding domain-like"/>
    <property type="match status" value="1"/>
</dbReference>
<organism evidence="8 9">
    <name type="scientific">Crinalium epipsammum PCC 9333</name>
    <dbReference type="NCBI Taxonomy" id="1173022"/>
    <lineage>
        <taxon>Bacteria</taxon>
        <taxon>Bacillati</taxon>
        <taxon>Cyanobacteriota</taxon>
        <taxon>Cyanophyceae</taxon>
        <taxon>Gomontiellales</taxon>
        <taxon>Gomontiellaceae</taxon>
        <taxon>Crinalium</taxon>
    </lineage>
</organism>
<gene>
    <name evidence="8" type="ORF">Cri9333_2512</name>
</gene>
<keyword evidence="4" id="KW-0175">Coiled coil</keyword>
<feature type="domain" description="PAS" evidence="5">
    <location>
        <begin position="67"/>
        <end position="112"/>
    </location>
</feature>
<dbReference type="CDD" id="cd00130">
    <property type="entry name" value="PAS"/>
    <property type="match status" value="1"/>
</dbReference>
<dbReference type="InterPro" id="IPR000014">
    <property type="entry name" value="PAS"/>
</dbReference>
<feature type="domain" description="HTH crp-type" evidence="7">
    <location>
        <begin position="310"/>
        <end position="384"/>
    </location>
</feature>
<dbReference type="SUPFAM" id="SSF55785">
    <property type="entry name" value="PYP-like sensor domain (PAS domain)"/>
    <property type="match status" value="1"/>
</dbReference>
<name>K9VZ18_9CYAN</name>
<evidence type="ECO:0000256" key="1">
    <source>
        <dbReference type="ARBA" id="ARBA00023015"/>
    </source>
</evidence>
<evidence type="ECO:0000259" key="5">
    <source>
        <dbReference type="PROSITE" id="PS50112"/>
    </source>
</evidence>
<accession>K9VZ18</accession>
<dbReference type="InterPro" id="IPR000700">
    <property type="entry name" value="PAS-assoc_C"/>
</dbReference>
<dbReference type="KEGG" id="cep:Cri9333_2512"/>
<dbReference type="Gene3D" id="2.60.120.10">
    <property type="entry name" value="Jelly Rolls"/>
    <property type="match status" value="1"/>
</dbReference>
<dbReference type="SMART" id="SM00091">
    <property type="entry name" value="PAS"/>
    <property type="match status" value="1"/>
</dbReference>
<dbReference type="PATRIC" id="fig|1173022.3.peg.2716"/>
<dbReference type="RefSeq" id="WP_015203492.1">
    <property type="nucleotide sequence ID" value="NC_019753.1"/>
</dbReference>
<dbReference type="Gene3D" id="3.30.450.20">
    <property type="entry name" value="PAS domain"/>
    <property type="match status" value="1"/>
</dbReference>
<proteinExistence type="predicted"/>
<evidence type="ECO:0000256" key="4">
    <source>
        <dbReference type="SAM" id="Coils"/>
    </source>
</evidence>
<feature type="coiled-coil region" evidence="4">
    <location>
        <begin position="33"/>
        <end position="67"/>
    </location>
</feature>
<evidence type="ECO:0000259" key="6">
    <source>
        <dbReference type="PROSITE" id="PS50113"/>
    </source>
</evidence>
<dbReference type="PROSITE" id="PS50113">
    <property type="entry name" value="PAC"/>
    <property type="match status" value="1"/>
</dbReference>
<evidence type="ECO:0000256" key="3">
    <source>
        <dbReference type="ARBA" id="ARBA00023163"/>
    </source>
</evidence>
<dbReference type="NCBIfam" id="TIGR00229">
    <property type="entry name" value="sensory_box"/>
    <property type="match status" value="1"/>
</dbReference>
<evidence type="ECO:0000256" key="2">
    <source>
        <dbReference type="ARBA" id="ARBA00023125"/>
    </source>
</evidence>
<keyword evidence="3" id="KW-0804">Transcription</keyword>
<dbReference type="Pfam" id="PF13545">
    <property type="entry name" value="HTH_Crp_2"/>
    <property type="match status" value="1"/>
</dbReference>
<evidence type="ECO:0000313" key="8">
    <source>
        <dbReference type="EMBL" id="AFZ13378.1"/>
    </source>
</evidence>
<dbReference type="InterPro" id="IPR035965">
    <property type="entry name" value="PAS-like_dom_sf"/>
</dbReference>
<dbReference type="GO" id="GO:0003677">
    <property type="term" value="F:DNA binding"/>
    <property type="evidence" value="ECO:0007669"/>
    <property type="project" value="UniProtKB-KW"/>
</dbReference>
<dbReference type="PROSITE" id="PS51063">
    <property type="entry name" value="HTH_CRP_2"/>
    <property type="match status" value="1"/>
</dbReference>
<dbReference type="eggNOG" id="COG3829">
    <property type="taxonomic scope" value="Bacteria"/>
</dbReference>
<sequence length="388" mass="43575">MFTDQLDSLYRRINELYAKSGLQNSSELLPAAFKELATAAEELQVTLEELQQKNEEILDVYKTLEFERQRYQNIFDLAPQAYLVTDPRGIILEANFAAANLLKIAPKFVLGKPLANFILDQQRSGFCSELVALQKSDRQSEYILCMQPRSGESLDITLTLKTIRDSEGNLLTLHLLLRDITQRKLNINSLETNSYDPSIDYPKSFFSPGVNIPLNSKFIWLVCQGSVKLTTVFDNGEAAIMGLATPLMVFGSSLTSLETCQATAMSPQVELVSIPLIDIEHNPTLAQVLLPKISRRLQQTEAFLAVSAQRRVKDRLLQLLELLKQEIGQPVSAGTRLSIRLTHHDLANACCTTRVTMTRLLSDLQQKGQIIFDSKKHIIVFNPHLKSS</sequence>
<dbReference type="AlphaFoldDB" id="K9VZ18"/>
<dbReference type="PROSITE" id="PS50112">
    <property type="entry name" value="PAS"/>
    <property type="match status" value="1"/>
</dbReference>
<keyword evidence="2" id="KW-0238">DNA-binding</keyword>
<protein>
    <submittedName>
        <fullName evidence="8">Putative transcriptional regulator, Crp/Fnr family with PAS/PAC sensor</fullName>
    </submittedName>
</protein>
<dbReference type="SMART" id="SM00419">
    <property type="entry name" value="HTH_CRP"/>
    <property type="match status" value="1"/>
</dbReference>
<dbReference type="InterPro" id="IPR012318">
    <property type="entry name" value="HTH_CRP"/>
</dbReference>